<keyword evidence="8" id="KW-1185">Reference proteome</keyword>
<feature type="region of interest" description="Disordered" evidence="6">
    <location>
        <begin position="420"/>
        <end position="450"/>
    </location>
</feature>
<dbReference type="GO" id="GO:0017000">
    <property type="term" value="P:antibiotic biosynthetic process"/>
    <property type="evidence" value="ECO:0007669"/>
    <property type="project" value="InterPro"/>
</dbReference>
<dbReference type="Gene3D" id="2.30.120.10">
    <property type="match status" value="1"/>
</dbReference>
<dbReference type="InterPro" id="IPR023343">
    <property type="entry name" value="Penicillin_amidase_dom1"/>
</dbReference>
<proteinExistence type="inferred from homology"/>
<dbReference type="GO" id="GO:0046872">
    <property type="term" value="F:metal ion binding"/>
    <property type="evidence" value="ECO:0007669"/>
    <property type="project" value="UniProtKB-KW"/>
</dbReference>
<keyword evidence="3" id="KW-0865">Zymogen</keyword>
<sequence>MALVLVASAAGVWTVRRSFPTYEGTIEVRGLTAPVTVYRDSYGVPQLYGKQVEDLLKAQGYVHAQDRFWDMDFRRHVSSGRLAELFGPSMLETDAYLRTLGWRRVVAQEWQLVSPQTKSYLQAYADGVNAWIGDNGGADRTAAKSLEYALLRFTAPEYKVEPWTPLDSLAWLKVMAWELRGNMGAEMTRSILLAEGLSRQQINELYPPYPFTRNPPIVEGGAVVDGAFDAAATPPDSAGTNAGNPVLFDEQTRRHVGEVARQLGRKMHALPDLIDINDGIGIGSNSWVVSGSLTESGKPLLASDPHLSPSMPGVWYQIGLHCSCSYNVVGVSLAGVPGVIIGHNDRIAWGLSNLGPDVMDFYLEKIDGDRYHDGASWRLLETRRETLKIAGEDPVTITVRATKHGPLLSDRSSDLFGIAARPPVDPSGSPIPQRPSTGPPSIDPVAPGVPPEAQSVPYGLALRWTALDPGRTIEALFALNTADNWTQFREAAALFDVPAQSMTYADVDGNIGYQAPGRIPIRGKGDGRWPAPGWDPAYDWTGFIPFAELPYVLNPPSGIIVSANQAVVGPRYPHPIAVDWTYGNRSHRISAMLSERLAKGKLDAEDMRQMQFDNYHGFAPALVPKILDVQLDADDTTLRKARDLLRDWDFQQSADSAAAAFYNATWRHLLLNGFEELPESVAPRGDDRWWEVVRPLLDEPTSWWWDRKTTPETESMTDVLRSAMTDAAAELTERLGDEPSRWRWGDLHTLTLANDAFGLSGIGPVEWLFNHEPVAAAGGIDTVNATGWPASEGYEVNYVPSMRMIVDMADLNRSRWVNLSGNSGHAFHRNYDDQVELWRTGRNTPMYWNRPSVEGAAMDVLTLHPRP</sequence>
<evidence type="ECO:0000256" key="5">
    <source>
        <dbReference type="PIRSR" id="PIRSR001227-2"/>
    </source>
</evidence>
<keyword evidence="2" id="KW-0378">Hydrolase</keyword>
<dbReference type="CDD" id="cd03747">
    <property type="entry name" value="Ntn_PGA_like"/>
    <property type="match status" value="1"/>
</dbReference>
<dbReference type="InterPro" id="IPR043146">
    <property type="entry name" value="Penicillin_amidase_N_B-knob"/>
</dbReference>
<feature type="binding site" evidence="5">
    <location>
        <position position="186"/>
    </location>
    <ligand>
        <name>Ca(2+)</name>
        <dbReference type="ChEBI" id="CHEBI:29108"/>
    </ligand>
</feature>
<reference evidence="8" key="1">
    <citation type="submission" date="2016-06" db="EMBL/GenBank/DDBJ databases">
        <authorList>
            <person name="Varghese N."/>
            <person name="Submissions Spin"/>
        </authorList>
    </citation>
    <scope>NUCLEOTIDE SEQUENCE [LARGE SCALE GENOMIC DNA]</scope>
    <source>
        <strain evidence="8">DSM 43816</strain>
    </source>
</reference>
<dbReference type="SUPFAM" id="SSF56235">
    <property type="entry name" value="N-terminal nucleophile aminohydrolases (Ntn hydrolases)"/>
    <property type="match status" value="1"/>
</dbReference>
<name>A0A1C4YSV5_MICEC</name>
<dbReference type="RefSeq" id="WP_231931399.1">
    <property type="nucleotide sequence ID" value="NZ_LT607413.1"/>
</dbReference>
<feature type="active site" description="Nucleophile" evidence="4">
    <location>
        <position position="284"/>
    </location>
</feature>
<dbReference type="PANTHER" id="PTHR34218">
    <property type="entry name" value="PEPTIDASE S45 PENICILLIN AMIDASE"/>
    <property type="match status" value="1"/>
</dbReference>
<evidence type="ECO:0000256" key="6">
    <source>
        <dbReference type="SAM" id="MobiDB-lite"/>
    </source>
</evidence>
<evidence type="ECO:0000256" key="4">
    <source>
        <dbReference type="PIRSR" id="PIRSR001227-1"/>
    </source>
</evidence>
<keyword evidence="5" id="KW-0106">Calcium</keyword>
<feature type="binding site" evidence="5">
    <location>
        <position position="357"/>
    </location>
    <ligand>
        <name>Ca(2+)</name>
        <dbReference type="ChEBI" id="CHEBI:29108"/>
    </ligand>
</feature>
<comment type="cofactor">
    <cofactor evidence="5">
        <name>Ca(2+)</name>
        <dbReference type="ChEBI" id="CHEBI:29108"/>
    </cofactor>
    <text evidence="5">Binds 1 Ca(2+) ion per dimer.</text>
</comment>
<evidence type="ECO:0000256" key="3">
    <source>
        <dbReference type="ARBA" id="ARBA00023145"/>
    </source>
</evidence>
<dbReference type="InterPro" id="IPR029055">
    <property type="entry name" value="Ntn_hydrolases_N"/>
</dbReference>
<dbReference type="Gene3D" id="1.10.1400.10">
    <property type="match status" value="1"/>
</dbReference>
<organism evidence="7 8">
    <name type="scientific">Micromonospora echinospora</name>
    <name type="common">Micromonospora purpurea</name>
    <dbReference type="NCBI Taxonomy" id="1877"/>
    <lineage>
        <taxon>Bacteria</taxon>
        <taxon>Bacillati</taxon>
        <taxon>Actinomycetota</taxon>
        <taxon>Actinomycetes</taxon>
        <taxon>Micromonosporales</taxon>
        <taxon>Micromonosporaceae</taxon>
        <taxon>Micromonospora</taxon>
    </lineage>
</organism>
<evidence type="ECO:0000256" key="2">
    <source>
        <dbReference type="ARBA" id="ARBA00022801"/>
    </source>
</evidence>
<dbReference type="PANTHER" id="PTHR34218:SF4">
    <property type="entry name" value="ACYL-HOMOSERINE LACTONE ACYLASE QUIP"/>
    <property type="match status" value="1"/>
</dbReference>
<protein>
    <submittedName>
        <fullName evidence="7">Penicillin amidase</fullName>
    </submittedName>
</protein>
<dbReference type="Proteomes" id="UP000198253">
    <property type="component" value="Chromosome I"/>
</dbReference>
<evidence type="ECO:0000313" key="7">
    <source>
        <dbReference type="EMBL" id="SCF23750.1"/>
    </source>
</evidence>
<comment type="similarity">
    <text evidence="1">Belongs to the peptidase S45 family.</text>
</comment>
<gene>
    <name evidence="7" type="ORF">GA0070618_4322</name>
</gene>
<dbReference type="EMBL" id="LT607413">
    <property type="protein sequence ID" value="SCF23750.1"/>
    <property type="molecule type" value="Genomic_DNA"/>
</dbReference>
<dbReference type="InterPro" id="IPR014395">
    <property type="entry name" value="Pen/GL7ACA/AHL_acylase"/>
</dbReference>
<dbReference type="InterPro" id="IPR043147">
    <property type="entry name" value="Penicillin_amidase_A-knob"/>
</dbReference>
<dbReference type="Gene3D" id="1.10.439.10">
    <property type="entry name" value="Penicillin Amidohydrolase, domain 1"/>
    <property type="match status" value="1"/>
</dbReference>
<dbReference type="AlphaFoldDB" id="A0A1C4YSV5"/>
<dbReference type="GO" id="GO:0016811">
    <property type="term" value="F:hydrolase activity, acting on carbon-nitrogen (but not peptide) bonds, in linear amides"/>
    <property type="evidence" value="ECO:0007669"/>
    <property type="project" value="InterPro"/>
</dbReference>
<dbReference type="InterPro" id="IPR002692">
    <property type="entry name" value="S45"/>
</dbReference>
<keyword evidence="5" id="KW-0479">Metal-binding</keyword>
<evidence type="ECO:0000256" key="1">
    <source>
        <dbReference type="ARBA" id="ARBA00006586"/>
    </source>
</evidence>
<accession>A0A1C4YSV5</accession>
<dbReference type="PIRSF" id="PIRSF001227">
    <property type="entry name" value="Pen_acylase"/>
    <property type="match status" value="1"/>
</dbReference>
<feature type="binding site" evidence="5">
    <location>
        <position position="360"/>
    </location>
    <ligand>
        <name>Ca(2+)</name>
        <dbReference type="ChEBI" id="CHEBI:29108"/>
    </ligand>
</feature>
<dbReference type="InParanoid" id="A0A1C4YSV5"/>
<dbReference type="Pfam" id="PF01804">
    <property type="entry name" value="Penicil_amidase"/>
    <property type="match status" value="1"/>
</dbReference>
<dbReference type="Gene3D" id="3.60.20.10">
    <property type="entry name" value="Glutamine Phosphoribosylpyrophosphate, subunit 1, domain 1"/>
    <property type="match status" value="1"/>
</dbReference>
<evidence type="ECO:0000313" key="8">
    <source>
        <dbReference type="Proteomes" id="UP000198253"/>
    </source>
</evidence>
<feature type="compositionally biased region" description="Pro residues" evidence="6">
    <location>
        <begin position="437"/>
        <end position="450"/>
    </location>
</feature>